<organism evidence="3 4">
    <name type="scientific">Daphnia magna</name>
    <dbReference type="NCBI Taxonomy" id="35525"/>
    <lineage>
        <taxon>Eukaryota</taxon>
        <taxon>Metazoa</taxon>
        <taxon>Ecdysozoa</taxon>
        <taxon>Arthropoda</taxon>
        <taxon>Crustacea</taxon>
        <taxon>Branchiopoda</taxon>
        <taxon>Diplostraca</taxon>
        <taxon>Cladocera</taxon>
        <taxon>Anomopoda</taxon>
        <taxon>Daphniidae</taxon>
        <taxon>Daphnia</taxon>
    </lineage>
</organism>
<comment type="caution">
    <text evidence="3">The sequence shown here is derived from an EMBL/GenBank/DDBJ whole genome shotgun (WGS) entry which is preliminary data.</text>
</comment>
<dbReference type="Proteomes" id="UP000076858">
    <property type="component" value="Unassembled WGS sequence"/>
</dbReference>
<protein>
    <submittedName>
        <fullName evidence="3">Uncharacterized protein</fullName>
    </submittedName>
</protein>
<feature type="transmembrane region" description="Helical" evidence="2">
    <location>
        <begin position="16"/>
        <end position="42"/>
    </location>
</feature>
<evidence type="ECO:0000313" key="4">
    <source>
        <dbReference type="Proteomes" id="UP000076858"/>
    </source>
</evidence>
<feature type="compositionally biased region" description="Basic and acidic residues" evidence="1">
    <location>
        <begin position="89"/>
        <end position="98"/>
    </location>
</feature>
<keyword evidence="2" id="KW-0472">Membrane</keyword>
<evidence type="ECO:0000256" key="1">
    <source>
        <dbReference type="SAM" id="MobiDB-lite"/>
    </source>
</evidence>
<keyword evidence="2" id="KW-1133">Transmembrane helix</keyword>
<proteinExistence type="predicted"/>
<accession>A0A164MPH8</accession>
<reference evidence="3 4" key="1">
    <citation type="submission" date="2016-03" db="EMBL/GenBank/DDBJ databases">
        <title>EvidentialGene: Evidence-directed Construction of Genes on Genomes.</title>
        <authorList>
            <person name="Gilbert D.G."/>
            <person name="Choi J.-H."/>
            <person name="Mockaitis K."/>
            <person name="Colbourne J."/>
            <person name="Pfrender M."/>
        </authorList>
    </citation>
    <scope>NUCLEOTIDE SEQUENCE [LARGE SCALE GENOMIC DNA]</scope>
    <source>
        <strain evidence="3 4">Xinb3</strain>
        <tissue evidence="3">Complete organism</tissue>
    </source>
</reference>
<dbReference type="AlphaFoldDB" id="A0A164MPH8"/>
<evidence type="ECO:0000313" key="3">
    <source>
        <dbReference type="EMBL" id="KZS05240.1"/>
    </source>
</evidence>
<evidence type="ECO:0000256" key="2">
    <source>
        <dbReference type="SAM" id="Phobius"/>
    </source>
</evidence>
<feature type="compositionally biased region" description="Low complexity" evidence="1">
    <location>
        <begin position="106"/>
        <end position="122"/>
    </location>
</feature>
<sequence>MVEQGNPFTTMVSCKWLVVIGILTIAISLVAGIILGVIAVHFSNATSAKVSSTTDAGDIMSASAGAQQMDSNTTVLSSISPTFNPMSSTEKHHERDVTHVSPEAVTEPISSISPTASTPDPTVTIFPGTAKTTTVSSTTNLETTSTTTTTTSEPTSATTPVTNTAKTTTASSTTSSTISASTTTMVTETAESDTVELRDGPKRNSTLTPSTSADMAIATGIEKSTAPPLSSLTASTTTQVKPVDSSSDLFPSRPVWLQGNTTIRPAIVHLPSNSSSISNLSMESHLKDNSIQASLPTSSTLHLGNLTSMVNVTVSLTTVSSTT</sequence>
<dbReference type="EMBL" id="LRGB01002985">
    <property type="protein sequence ID" value="KZS05240.1"/>
    <property type="molecule type" value="Genomic_DNA"/>
</dbReference>
<feature type="non-terminal residue" evidence="3">
    <location>
        <position position="323"/>
    </location>
</feature>
<feature type="compositionally biased region" description="Low complexity" evidence="1">
    <location>
        <begin position="129"/>
        <end position="189"/>
    </location>
</feature>
<keyword evidence="4" id="KW-1185">Reference proteome</keyword>
<dbReference type="STRING" id="35525.A0A164MPH8"/>
<feature type="region of interest" description="Disordered" evidence="1">
    <location>
        <begin position="83"/>
        <end position="210"/>
    </location>
</feature>
<keyword evidence="2" id="KW-0812">Transmembrane</keyword>
<gene>
    <name evidence="3" type="ORF">APZ42_031637</name>
</gene>
<name>A0A164MPH8_9CRUS</name>